<name>A0AAV5S2M3_MAUHU</name>
<sequence length="618" mass="63262">MVIRRCAAPRLGVVLVDELVEHALDVLLVEDALTQQHLDVVAGGRRHEPLLAELALEGLGVLAVGPARRGLLPVEHDVVLLELVDEVAAVLQLHVLQQVVLALVAREAPGAQEVALRGVREQVALEPGLALERLVAEVAAVDVQRHRDAAHAHGETHPHAAHAHAHAHVEADRHAAVHHADVAHAVGVEEGVALEHVWLGAEPRGLATRHNHVVGVVGVCVWVRVAVVVGAEHVDDVLAGDGGDARAGRVCRGGGVSGAAHRRARVLVLGVGVRHLVLGRVHERGGGGDAGTAAMAASGAAGGAGRGLAVHAHLVELGGRVARVGRNIIVGGGGGRVRALGRVRVLALAAPVVEEWRAAAVAIGSTGCWNAGGCGILLLGVWVGGGAGGGVGAAAESERDEAGAGAGTCTCTSARTHTASVAAVAGAVLVGDGAVGGARAVHGAHGAVLLDGERARLVDGGGVEQRGHAAGAAERGVAREVRVHVRLVDAGQRLLVLVVRALLLLLGRGLLSEAGYRAVVAGRGARGACSGGSGRRGGRSRGQRVQQRALVLLVGDDGQLLGHGGLRGAPVVHCDCGCGVRVRVWWRYRAVERRKTKDGGRWINGSRSAGDRQRDWKK</sequence>
<dbReference type="Proteomes" id="UP001377567">
    <property type="component" value="Unassembled WGS sequence"/>
</dbReference>
<organism evidence="2 3">
    <name type="scientific">Maudiozyma humilis</name>
    <name type="common">Sour dough yeast</name>
    <name type="synonym">Kazachstania humilis</name>
    <dbReference type="NCBI Taxonomy" id="51915"/>
    <lineage>
        <taxon>Eukaryota</taxon>
        <taxon>Fungi</taxon>
        <taxon>Dikarya</taxon>
        <taxon>Ascomycota</taxon>
        <taxon>Saccharomycotina</taxon>
        <taxon>Saccharomycetes</taxon>
        <taxon>Saccharomycetales</taxon>
        <taxon>Saccharomycetaceae</taxon>
        <taxon>Maudiozyma</taxon>
    </lineage>
</organism>
<evidence type="ECO:0000313" key="3">
    <source>
        <dbReference type="Proteomes" id="UP001377567"/>
    </source>
</evidence>
<comment type="caution">
    <text evidence="2">The sequence shown here is derived from an EMBL/GenBank/DDBJ whole genome shotgun (WGS) entry which is preliminary data.</text>
</comment>
<accession>A0AAV5S2M3</accession>
<reference evidence="2 3" key="1">
    <citation type="journal article" date="2023" name="Elife">
        <title>Identification of key yeast species and microbe-microbe interactions impacting larval growth of Drosophila in the wild.</title>
        <authorList>
            <person name="Mure A."/>
            <person name="Sugiura Y."/>
            <person name="Maeda R."/>
            <person name="Honda K."/>
            <person name="Sakurai N."/>
            <person name="Takahashi Y."/>
            <person name="Watada M."/>
            <person name="Katoh T."/>
            <person name="Gotoh A."/>
            <person name="Gotoh Y."/>
            <person name="Taniguchi I."/>
            <person name="Nakamura K."/>
            <person name="Hayashi T."/>
            <person name="Katayama T."/>
            <person name="Uemura T."/>
            <person name="Hattori Y."/>
        </authorList>
    </citation>
    <scope>NUCLEOTIDE SEQUENCE [LARGE SCALE GENOMIC DNA]</scope>
    <source>
        <strain evidence="2 3">KH-74</strain>
    </source>
</reference>
<feature type="region of interest" description="Disordered" evidence="1">
    <location>
        <begin position="599"/>
        <end position="618"/>
    </location>
</feature>
<feature type="region of interest" description="Disordered" evidence="1">
    <location>
        <begin position="524"/>
        <end position="543"/>
    </location>
</feature>
<protein>
    <submittedName>
        <fullName evidence="2">Uncharacterized protein</fullName>
    </submittedName>
</protein>
<gene>
    <name evidence="2" type="ORF">DAKH74_047350</name>
</gene>
<keyword evidence="3" id="KW-1185">Reference proteome</keyword>
<feature type="compositionally biased region" description="Basic and acidic residues" evidence="1">
    <location>
        <begin position="609"/>
        <end position="618"/>
    </location>
</feature>
<evidence type="ECO:0000256" key="1">
    <source>
        <dbReference type="SAM" id="MobiDB-lite"/>
    </source>
</evidence>
<dbReference type="EMBL" id="BTGD01000020">
    <property type="protein sequence ID" value="GMM58119.1"/>
    <property type="molecule type" value="Genomic_DNA"/>
</dbReference>
<proteinExistence type="predicted"/>
<evidence type="ECO:0000313" key="2">
    <source>
        <dbReference type="EMBL" id="GMM58119.1"/>
    </source>
</evidence>
<dbReference type="AlphaFoldDB" id="A0AAV5S2M3"/>